<feature type="signal peptide" evidence="1">
    <location>
        <begin position="1"/>
        <end position="18"/>
    </location>
</feature>
<dbReference type="PROSITE" id="PS51257">
    <property type="entry name" value="PROKAR_LIPOPROTEIN"/>
    <property type="match status" value="1"/>
</dbReference>
<organism evidence="2">
    <name type="scientific">uncultured Dysgonomonas sp</name>
    <dbReference type="NCBI Taxonomy" id="206096"/>
    <lineage>
        <taxon>Bacteria</taxon>
        <taxon>Pseudomonadati</taxon>
        <taxon>Bacteroidota</taxon>
        <taxon>Bacteroidia</taxon>
        <taxon>Bacteroidales</taxon>
        <taxon>Dysgonomonadaceae</taxon>
        <taxon>Dysgonomonas</taxon>
        <taxon>environmental samples</taxon>
    </lineage>
</organism>
<evidence type="ECO:0000313" key="2">
    <source>
        <dbReference type="EMBL" id="SBV95656.1"/>
    </source>
</evidence>
<name>A0A212J8A9_9BACT</name>
<proteinExistence type="predicted"/>
<evidence type="ECO:0008006" key="3">
    <source>
        <dbReference type="Google" id="ProtNLM"/>
    </source>
</evidence>
<sequence>MKQIICFIIILLAATSCSSTYFFSTLNTNNEYVEKVDNGDFLLETDSLWIAYCFKGESAPIQITVFNKLPVPLYVDWQRSALILDGTAYSYAKDKLNFSGSAEVFVDSYNLSPDQTYSFADGSFAGDIESPQNISFIPPNTMISYIPLRLNMNFDKLDKNLYRDSYLGDKDNNAIKVKRIDYSESDSPLHFESYLTVYARPEHPMTFQQNFYMSNLIKTQSIKPSNLPGDMAERGDFFYIEKPANNTFWEILLGTTLVVGAVAIEVAVDANTRY</sequence>
<dbReference type="RefSeq" id="WP_296939412.1">
    <property type="nucleotide sequence ID" value="NZ_LT599032.1"/>
</dbReference>
<reference evidence="2" key="1">
    <citation type="submission" date="2016-04" db="EMBL/GenBank/DDBJ databases">
        <authorList>
            <person name="Evans L.H."/>
            <person name="Alamgir A."/>
            <person name="Owens N."/>
            <person name="Weber N.D."/>
            <person name="Virtaneva K."/>
            <person name="Barbian K."/>
            <person name="Babar A."/>
            <person name="Rosenke K."/>
        </authorList>
    </citation>
    <scope>NUCLEOTIDE SEQUENCE</scope>
    <source>
        <strain evidence="2">86-1</strain>
    </source>
</reference>
<protein>
    <recommendedName>
        <fullName evidence="3">Lipoprotein</fullName>
    </recommendedName>
</protein>
<feature type="chain" id="PRO_5013392804" description="Lipoprotein" evidence="1">
    <location>
        <begin position="19"/>
        <end position="274"/>
    </location>
</feature>
<keyword evidence="1" id="KW-0732">Signal</keyword>
<gene>
    <name evidence="2" type="ORF">KL86DYS1_11450</name>
</gene>
<dbReference type="EMBL" id="FLUM01000001">
    <property type="protein sequence ID" value="SBV95656.1"/>
    <property type="molecule type" value="Genomic_DNA"/>
</dbReference>
<dbReference type="AlphaFoldDB" id="A0A212J8A9"/>
<accession>A0A212J8A9</accession>
<evidence type="ECO:0000256" key="1">
    <source>
        <dbReference type="SAM" id="SignalP"/>
    </source>
</evidence>